<keyword evidence="2" id="KW-0645">Protease</keyword>
<dbReference type="OrthoDB" id="5960465at2759"/>
<evidence type="ECO:0000259" key="5">
    <source>
        <dbReference type="PROSITE" id="PS50600"/>
    </source>
</evidence>
<dbReference type="GO" id="GO:0006508">
    <property type="term" value="P:proteolysis"/>
    <property type="evidence" value="ECO:0007669"/>
    <property type="project" value="UniProtKB-KW"/>
</dbReference>
<organism evidence="6 7">
    <name type="scientific">Desmophyllum pertusum</name>
    <dbReference type="NCBI Taxonomy" id="174260"/>
    <lineage>
        <taxon>Eukaryota</taxon>
        <taxon>Metazoa</taxon>
        <taxon>Cnidaria</taxon>
        <taxon>Anthozoa</taxon>
        <taxon>Hexacorallia</taxon>
        <taxon>Scleractinia</taxon>
        <taxon>Caryophylliina</taxon>
        <taxon>Caryophylliidae</taxon>
        <taxon>Desmophyllum</taxon>
    </lineage>
</organism>
<keyword evidence="7" id="KW-1185">Reference proteome</keyword>
<dbReference type="PANTHER" id="PTHR46915">
    <property type="entry name" value="UBIQUITIN-LIKE PROTEASE 4-RELATED"/>
    <property type="match status" value="1"/>
</dbReference>
<dbReference type="SUPFAM" id="SSF54001">
    <property type="entry name" value="Cysteine proteinases"/>
    <property type="match status" value="1"/>
</dbReference>
<dbReference type="AlphaFoldDB" id="A0A9W9ZIZ0"/>
<dbReference type="Pfam" id="PF02902">
    <property type="entry name" value="Peptidase_C48"/>
    <property type="match status" value="1"/>
</dbReference>
<evidence type="ECO:0000256" key="2">
    <source>
        <dbReference type="ARBA" id="ARBA00022670"/>
    </source>
</evidence>
<dbReference type="GO" id="GO:0008234">
    <property type="term" value="F:cysteine-type peptidase activity"/>
    <property type="evidence" value="ECO:0007669"/>
    <property type="project" value="UniProtKB-KW"/>
</dbReference>
<protein>
    <recommendedName>
        <fullName evidence="5">Ubiquitin-like protease family profile domain-containing protein</fullName>
    </recommendedName>
</protein>
<dbReference type="InterPro" id="IPR003653">
    <property type="entry name" value="Peptidase_C48_C"/>
</dbReference>
<keyword evidence="3" id="KW-0378">Hydrolase</keyword>
<gene>
    <name evidence="6" type="ORF">OS493_038709</name>
</gene>
<evidence type="ECO:0000313" key="6">
    <source>
        <dbReference type="EMBL" id="KAJ7381844.1"/>
    </source>
</evidence>
<reference evidence="6" key="1">
    <citation type="submission" date="2023-01" db="EMBL/GenBank/DDBJ databases">
        <title>Genome assembly of the deep-sea coral Lophelia pertusa.</title>
        <authorList>
            <person name="Herrera S."/>
            <person name="Cordes E."/>
        </authorList>
    </citation>
    <scope>NUCLEOTIDE SEQUENCE</scope>
    <source>
        <strain evidence="6">USNM1676648</strain>
        <tissue evidence="6">Polyp</tissue>
    </source>
</reference>
<evidence type="ECO:0000256" key="3">
    <source>
        <dbReference type="ARBA" id="ARBA00022801"/>
    </source>
</evidence>
<accession>A0A9W9ZIZ0</accession>
<evidence type="ECO:0000256" key="4">
    <source>
        <dbReference type="ARBA" id="ARBA00022807"/>
    </source>
</evidence>
<dbReference type="Proteomes" id="UP001163046">
    <property type="component" value="Unassembled WGS sequence"/>
</dbReference>
<name>A0A9W9ZIZ0_9CNID</name>
<dbReference type="EMBL" id="MU825987">
    <property type="protein sequence ID" value="KAJ7381844.1"/>
    <property type="molecule type" value="Genomic_DNA"/>
</dbReference>
<dbReference type="InterPro" id="IPR038765">
    <property type="entry name" value="Papain-like_cys_pep_sf"/>
</dbReference>
<evidence type="ECO:0000256" key="1">
    <source>
        <dbReference type="ARBA" id="ARBA00005234"/>
    </source>
</evidence>
<dbReference type="PANTHER" id="PTHR46915:SF2">
    <property type="entry name" value="UBIQUITIN-LIKE PROTEASE 4"/>
    <property type="match status" value="1"/>
</dbReference>
<comment type="caution">
    <text evidence="6">The sequence shown here is derived from an EMBL/GenBank/DDBJ whole genome shotgun (WGS) entry which is preliminary data.</text>
</comment>
<feature type="domain" description="Ubiquitin-like protease family profile" evidence="5">
    <location>
        <begin position="16"/>
        <end position="191"/>
    </location>
</feature>
<dbReference type="Gene3D" id="3.40.395.10">
    <property type="entry name" value="Adenoviral Proteinase, Chain A"/>
    <property type="match status" value="1"/>
</dbReference>
<comment type="similarity">
    <text evidence="1">Belongs to the peptidase C48 family.</text>
</comment>
<sequence length="388" mass="45589">MPDTKLFSVVYAHGTTEIHSNSIGRLEEGKEIDDSIVDFFLLYTSNTVLLQHQQERIYIFNSCFYTKLMIQFNPMATRNWTKSIYLFDKDFIIVPVCTNSHWRLVIIKVNIPMMSIMILDSNKSEPAATQSSLCHDIERKLKCYLEDEWLARRPSSKRKIKLEFHIMYPTVPQQPNIYDCGVYTMKTFDEFIKSYPITLWNNWRPEYNQGAFYWTLGNIRPKYRSTQGHSAVCSGGKRYHEETRGCTRQDSNEFQVGSSRINGFFYRVFLTSFSRTNFKHGRRKCILESTIPKYMEINRRCIFADTTMTWTEQLQQDIMHVLLEGLIHFNLKHLLRHLIGAGLFSLNTLNLTIRGFQFPDYVPNSERPNEIKEGTVFTDEGNFRQSSK</sequence>
<dbReference type="PROSITE" id="PS50600">
    <property type="entry name" value="ULP_PROTEASE"/>
    <property type="match status" value="1"/>
</dbReference>
<proteinExistence type="inferred from homology"/>
<keyword evidence="4" id="KW-0788">Thiol protease</keyword>
<dbReference type="GO" id="GO:0016926">
    <property type="term" value="P:protein desumoylation"/>
    <property type="evidence" value="ECO:0007669"/>
    <property type="project" value="UniProtKB-ARBA"/>
</dbReference>
<evidence type="ECO:0000313" key="7">
    <source>
        <dbReference type="Proteomes" id="UP001163046"/>
    </source>
</evidence>